<gene>
    <name evidence="1" type="ORF">CHLNCDRAFT_55216</name>
</gene>
<dbReference type="KEGG" id="cvr:CHLNCDRAFT_55216"/>
<accession>E1ZS91</accession>
<proteinExistence type="predicted"/>
<reference evidence="1 2" key="1">
    <citation type="journal article" date="2010" name="Plant Cell">
        <title>The Chlorella variabilis NC64A genome reveals adaptation to photosymbiosis, coevolution with viruses, and cryptic sex.</title>
        <authorList>
            <person name="Blanc G."/>
            <person name="Duncan G."/>
            <person name="Agarkova I."/>
            <person name="Borodovsky M."/>
            <person name="Gurnon J."/>
            <person name="Kuo A."/>
            <person name="Lindquist E."/>
            <person name="Lucas S."/>
            <person name="Pangilinan J."/>
            <person name="Polle J."/>
            <person name="Salamov A."/>
            <person name="Terry A."/>
            <person name="Yamada T."/>
            <person name="Dunigan D.D."/>
            <person name="Grigoriev I.V."/>
            <person name="Claverie J.M."/>
            <person name="Van Etten J.L."/>
        </authorList>
    </citation>
    <scope>NUCLEOTIDE SEQUENCE [LARGE SCALE GENOMIC DNA]</scope>
    <source>
        <strain evidence="1 2">NC64A</strain>
    </source>
</reference>
<dbReference type="EMBL" id="GL433866">
    <property type="protein sequence ID" value="EFN51264.1"/>
    <property type="molecule type" value="Genomic_DNA"/>
</dbReference>
<evidence type="ECO:0000313" key="1">
    <source>
        <dbReference type="EMBL" id="EFN51264.1"/>
    </source>
</evidence>
<organism evidence="2">
    <name type="scientific">Chlorella variabilis</name>
    <name type="common">Green alga</name>
    <dbReference type="NCBI Taxonomy" id="554065"/>
    <lineage>
        <taxon>Eukaryota</taxon>
        <taxon>Viridiplantae</taxon>
        <taxon>Chlorophyta</taxon>
        <taxon>core chlorophytes</taxon>
        <taxon>Trebouxiophyceae</taxon>
        <taxon>Chlorellales</taxon>
        <taxon>Chlorellaceae</taxon>
        <taxon>Chlorella clade</taxon>
        <taxon>Chlorella</taxon>
    </lineage>
</organism>
<evidence type="ECO:0000313" key="2">
    <source>
        <dbReference type="Proteomes" id="UP000008141"/>
    </source>
</evidence>
<dbReference type="GeneID" id="17350637"/>
<sequence length="813" mass="84251">MSNEQPGTRLSNAIPLVGAKKLVNGSTVGYPDTRLSGCADPADFNNKTFGDGADIIYKYTVPFTGVVSIQACSNAFQATLTVVGNGVEEDGTPIVNGNLICGYFDSCSTDNPDLLDPTSQTVLDVTQGQVLFILITGQEATDQGPFRLLVETLKPGAGEFAATYLGSNPKYTKAGITTGMPNTYTAGCTTGSDGPDMWYSYSANVTGLLRVKACSAGFGPSVVIRTDAFSSSGGGIAQLPGCGSCDIPLVVSIKQDDFVYFVVSGSGPTDKGAFTLTVENTRLPTTGTKFSNAIDLGSTKKVVRNGLSSLTYPDTMLSGCADPEYYDNKTYGDGGDVIMKYTVPFTGVVSIQACSDAFQATLTVVGNGEEEDGTPIVNGTLICGYFDSCSADNPDLLDPTSQTILPVTQGQVLFILVTGQSVGDYGPFRLLVEDLKPGESEFAALELDSSATQVVSGDSSSLPDSYTSNCSAGADGPDVWYSYSANVTGLLHVKVCSDTFTPTFVLRTDAFSSSGGGIAQLAGCGSCETPLTVSVKKDDFFYVVVSGSGPTDKGAFTLTIDNALAATTGTKFSNAIDLGSAAKVLQNYTSAGSPDILLSGCADPEYYDNKTYGDGGDVIMKYTVPFTGVVSIQACSDAFQATLTVVGNGEEEDGTPIVNGTLICGYFDSCSADNPDLLDPTSQTILPVTQGQVLFILVTGQSVGDYGPFRLLVETLKPGESEFAALELDSSATQVVSGDSSDYPDSYTSNCSAGADGPDVWFSYAVPATGNMTVSACSEAFNPKVALRTDAKSAGGGGVVQLPGCGTCDEPLT</sequence>
<dbReference type="Proteomes" id="UP000008141">
    <property type="component" value="Unassembled WGS sequence"/>
</dbReference>
<dbReference type="RefSeq" id="XP_005843366.1">
    <property type="nucleotide sequence ID" value="XM_005843304.1"/>
</dbReference>
<keyword evidence="2" id="KW-1185">Reference proteome</keyword>
<dbReference type="AlphaFoldDB" id="E1ZS91"/>
<dbReference type="InParanoid" id="E1ZS91"/>
<protein>
    <submittedName>
        <fullName evidence="1">Uncharacterized protein</fullName>
    </submittedName>
</protein>
<name>E1ZS91_CHLVA</name>